<dbReference type="AlphaFoldDB" id="A0A6A6NSF6"/>
<dbReference type="EMBL" id="MU001690">
    <property type="protein sequence ID" value="KAF2454669.1"/>
    <property type="molecule type" value="Genomic_DNA"/>
</dbReference>
<reference evidence="2" key="1">
    <citation type="journal article" date="2020" name="Stud. Mycol.">
        <title>101 Dothideomycetes genomes: a test case for predicting lifestyles and emergence of pathogens.</title>
        <authorList>
            <person name="Haridas S."/>
            <person name="Albert R."/>
            <person name="Binder M."/>
            <person name="Bloem J."/>
            <person name="Labutti K."/>
            <person name="Salamov A."/>
            <person name="Andreopoulos B."/>
            <person name="Baker S."/>
            <person name="Barry K."/>
            <person name="Bills G."/>
            <person name="Bluhm B."/>
            <person name="Cannon C."/>
            <person name="Castanera R."/>
            <person name="Culley D."/>
            <person name="Daum C."/>
            <person name="Ezra D."/>
            <person name="Gonzalez J."/>
            <person name="Henrissat B."/>
            <person name="Kuo A."/>
            <person name="Liang C."/>
            <person name="Lipzen A."/>
            <person name="Lutzoni F."/>
            <person name="Magnuson J."/>
            <person name="Mondo S."/>
            <person name="Nolan M."/>
            <person name="Ohm R."/>
            <person name="Pangilinan J."/>
            <person name="Park H.-J."/>
            <person name="Ramirez L."/>
            <person name="Alfaro M."/>
            <person name="Sun H."/>
            <person name="Tritt A."/>
            <person name="Yoshinaga Y."/>
            <person name="Zwiers L.-H."/>
            <person name="Turgeon B."/>
            <person name="Goodwin S."/>
            <person name="Spatafora J."/>
            <person name="Crous P."/>
            <person name="Grigoriev I."/>
        </authorList>
    </citation>
    <scope>NUCLEOTIDE SEQUENCE</scope>
    <source>
        <strain evidence="2">ATCC 16933</strain>
    </source>
</reference>
<feature type="region of interest" description="Disordered" evidence="1">
    <location>
        <begin position="1"/>
        <end position="149"/>
    </location>
</feature>
<dbReference type="Proteomes" id="UP000799766">
    <property type="component" value="Unassembled WGS sequence"/>
</dbReference>
<feature type="compositionally biased region" description="Polar residues" evidence="1">
    <location>
        <begin position="107"/>
        <end position="121"/>
    </location>
</feature>
<protein>
    <submittedName>
        <fullName evidence="2">Uncharacterized protein</fullName>
    </submittedName>
</protein>
<organism evidence="2 3">
    <name type="scientific">Lineolata rhizophorae</name>
    <dbReference type="NCBI Taxonomy" id="578093"/>
    <lineage>
        <taxon>Eukaryota</taxon>
        <taxon>Fungi</taxon>
        <taxon>Dikarya</taxon>
        <taxon>Ascomycota</taxon>
        <taxon>Pezizomycotina</taxon>
        <taxon>Dothideomycetes</taxon>
        <taxon>Dothideomycetes incertae sedis</taxon>
        <taxon>Lineolatales</taxon>
        <taxon>Lineolataceae</taxon>
        <taxon>Lineolata</taxon>
    </lineage>
</organism>
<proteinExistence type="predicted"/>
<feature type="compositionally biased region" description="Polar residues" evidence="1">
    <location>
        <begin position="1"/>
        <end position="11"/>
    </location>
</feature>
<evidence type="ECO:0000256" key="1">
    <source>
        <dbReference type="SAM" id="MobiDB-lite"/>
    </source>
</evidence>
<sequence length="149" mass="15697">MGPSSFRTVPSFSVRPAQDAASGSERLGSRQAGPHLDREQQPGAQPRSASLVSARPPPGRLAEMTDVAGMRRRKSAGFGWVGRAAPLPPAGARRKKAAKAVAAPTQLEPSANVSRADQSLGQPRAGDGVLAQVRRLPRRGRRPWLALPG</sequence>
<name>A0A6A6NSF6_9PEZI</name>
<accession>A0A6A6NSF6</accession>
<evidence type="ECO:0000313" key="3">
    <source>
        <dbReference type="Proteomes" id="UP000799766"/>
    </source>
</evidence>
<evidence type="ECO:0000313" key="2">
    <source>
        <dbReference type="EMBL" id="KAF2454669.1"/>
    </source>
</evidence>
<gene>
    <name evidence="2" type="ORF">BDY21DRAFT_366075</name>
</gene>
<keyword evidence="3" id="KW-1185">Reference proteome</keyword>